<evidence type="ECO:0000313" key="10">
    <source>
        <dbReference type="EMBL" id="MQM05666.1"/>
    </source>
</evidence>
<evidence type="ECO:0000256" key="4">
    <source>
        <dbReference type="ARBA" id="ARBA00008655"/>
    </source>
</evidence>
<accession>A0A843WCX6</accession>
<dbReference type="SMART" id="SM00563">
    <property type="entry name" value="PlsC"/>
    <property type="match status" value="1"/>
</dbReference>
<comment type="catalytic activity">
    <reaction evidence="1">
        <text>a 1-acyl-sn-glycero-3-phosphate + an acyl-CoA = a 1,2-diacyl-sn-glycero-3-phosphate + CoA</text>
        <dbReference type="Rhea" id="RHEA:19709"/>
        <dbReference type="ChEBI" id="CHEBI:57287"/>
        <dbReference type="ChEBI" id="CHEBI:57970"/>
        <dbReference type="ChEBI" id="CHEBI:58342"/>
        <dbReference type="ChEBI" id="CHEBI:58608"/>
        <dbReference type="EC" id="2.3.1.51"/>
    </reaction>
</comment>
<comment type="similarity">
    <text evidence="4">Belongs to the 1-acyl-sn-glycerol-3-phosphate acyltransferase family.</text>
</comment>
<dbReference type="AlphaFoldDB" id="A0A843WCX6"/>
<keyword evidence="8" id="KW-1133">Transmembrane helix</keyword>
<gene>
    <name evidence="10" type="ORF">Taro_038483</name>
</gene>
<keyword evidence="8" id="KW-0812">Transmembrane</keyword>
<keyword evidence="7" id="KW-0012">Acyltransferase</keyword>
<dbReference type="GO" id="GO:0016024">
    <property type="term" value="P:CDP-diacylglycerol biosynthetic process"/>
    <property type="evidence" value="ECO:0007669"/>
    <property type="project" value="UniProtKB-UniPathway"/>
</dbReference>
<dbReference type="OrthoDB" id="189226at2759"/>
<dbReference type="Pfam" id="PF16076">
    <property type="entry name" value="Acyltransf_C"/>
    <property type="match status" value="1"/>
</dbReference>
<dbReference type="GO" id="GO:0003841">
    <property type="term" value="F:1-acylglycerol-3-phosphate O-acyltransferase activity"/>
    <property type="evidence" value="ECO:0007669"/>
    <property type="project" value="UniProtKB-EC"/>
</dbReference>
<organism evidence="10 11">
    <name type="scientific">Colocasia esculenta</name>
    <name type="common">Wild taro</name>
    <name type="synonym">Arum esculentum</name>
    <dbReference type="NCBI Taxonomy" id="4460"/>
    <lineage>
        <taxon>Eukaryota</taxon>
        <taxon>Viridiplantae</taxon>
        <taxon>Streptophyta</taxon>
        <taxon>Embryophyta</taxon>
        <taxon>Tracheophyta</taxon>
        <taxon>Spermatophyta</taxon>
        <taxon>Magnoliopsida</taxon>
        <taxon>Liliopsida</taxon>
        <taxon>Araceae</taxon>
        <taxon>Aroideae</taxon>
        <taxon>Colocasieae</taxon>
        <taxon>Colocasia</taxon>
    </lineage>
</organism>
<reference evidence="10" key="1">
    <citation type="submission" date="2017-07" db="EMBL/GenBank/DDBJ databases">
        <title>Taro Niue Genome Assembly and Annotation.</title>
        <authorList>
            <person name="Atibalentja N."/>
            <person name="Keating K."/>
            <person name="Fields C.J."/>
        </authorList>
    </citation>
    <scope>NUCLEOTIDE SEQUENCE</scope>
    <source>
        <strain evidence="10">Niue_2</strain>
        <tissue evidence="10">Leaf</tissue>
    </source>
</reference>
<comment type="pathway">
    <text evidence="3">Lipid metabolism.</text>
</comment>
<sequence>MEIQEPLNTSINRPRDHLYLTPFRSVRGLILVLANLSSALTVLVFLSPVTAILVRLFSVHHSRVATSFLFGMWLSLWPFMFEKINNTKVVFSGETVPEKERVLIMANHRTEVDWMYLWCLAARKGRLGYVRYVLKSSLMRLPLFGWAFQILEFVPVERKWEVDESNMRNMLETYKDPDDPLWLAVFPEGTDFSEQKCIKSQQFAAEHGLPILRNVLLPKTRGFYTCLETLRCSIDAVYDVTIAYKHRCPIFRDIVFGQDPSEVHIHVKRIPLREVPTSETDTAAWLTERFRIKDRLLSDFGVHGHFPSQGTEGDLSTCKYLAISVGVIALTCVCVYLTVFTSVWFKIYVVAVCSYFAFATYFNVRAPPVLASVKALCCGTKSV</sequence>
<evidence type="ECO:0000259" key="9">
    <source>
        <dbReference type="SMART" id="SM00563"/>
    </source>
</evidence>
<proteinExistence type="inferred from homology"/>
<evidence type="ECO:0000256" key="8">
    <source>
        <dbReference type="SAM" id="Phobius"/>
    </source>
</evidence>
<dbReference type="GO" id="GO:0012505">
    <property type="term" value="C:endomembrane system"/>
    <property type="evidence" value="ECO:0007669"/>
    <property type="project" value="TreeGrafter"/>
</dbReference>
<evidence type="ECO:0000256" key="2">
    <source>
        <dbReference type="ARBA" id="ARBA00004728"/>
    </source>
</evidence>
<keyword evidence="6" id="KW-0808">Transferase</keyword>
<keyword evidence="11" id="KW-1185">Reference proteome</keyword>
<keyword evidence="8" id="KW-0472">Membrane</keyword>
<feature type="transmembrane region" description="Helical" evidence="8">
    <location>
        <begin position="29"/>
        <end position="58"/>
    </location>
</feature>
<evidence type="ECO:0000256" key="6">
    <source>
        <dbReference type="ARBA" id="ARBA00022679"/>
    </source>
</evidence>
<evidence type="ECO:0000256" key="1">
    <source>
        <dbReference type="ARBA" id="ARBA00001141"/>
    </source>
</evidence>
<evidence type="ECO:0000256" key="3">
    <source>
        <dbReference type="ARBA" id="ARBA00005189"/>
    </source>
</evidence>
<feature type="transmembrane region" description="Helical" evidence="8">
    <location>
        <begin position="64"/>
        <end position="81"/>
    </location>
</feature>
<dbReference type="EC" id="2.3.1.51" evidence="5"/>
<dbReference type="SUPFAM" id="SSF69593">
    <property type="entry name" value="Glycerol-3-phosphate (1)-acyltransferase"/>
    <property type="match status" value="1"/>
</dbReference>
<dbReference type="InterPro" id="IPR002123">
    <property type="entry name" value="Plipid/glycerol_acylTrfase"/>
</dbReference>
<evidence type="ECO:0000256" key="5">
    <source>
        <dbReference type="ARBA" id="ARBA00013211"/>
    </source>
</evidence>
<feature type="transmembrane region" description="Helical" evidence="8">
    <location>
        <begin position="345"/>
        <end position="364"/>
    </location>
</feature>
<dbReference type="CDD" id="cd07990">
    <property type="entry name" value="LPLAT_LCLAT1-like"/>
    <property type="match status" value="1"/>
</dbReference>
<evidence type="ECO:0000313" key="11">
    <source>
        <dbReference type="Proteomes" id="UP000652761"/>
    </source>
</evidence>
<protein>
    <recommendedName>
        <fullName evidence="5">1-acylglycerol-3-phosphate O-acyltransferase</fullName>
        <ecNumber evidence="5">2.3.1.51</ecNumber>
    </recommendedName>
</protein>
<comment type="pathway">
    <text evidence="2">Phospholipid metabolism; CDP-diacylglycerol biosynthesis; CDP-diacylglycerol from sn-glycerol 3-phosphate: step 2/3.</text>
</comment>
<comment type="caution">
    <text evidence="10">The sequence shown here is derived from an EMBL/GenBank/DDBJ whole genome shotgun (WGS) entry which is preliminary data.</text>
</comment>
<dbReference type="Proteomes" id="UP000652761">
    <property type="component" value="Unassembled WGS sequence"/>
</dbReference>
<dbReference type="InterPro" id="IPR032098">
    <property type="entry name" value="Acyltransf_C"/>
</dbReference>
<name>A0A843WCX6_COLES</name>
<dbReference type="PANTHER" id="PTHR10983:SF16">
    <property type="entry name" value="LYSOCARDIOLIPIN ACYLTRANSFERASE 1"/>
    <property type="match status" value="1"/>
</dbReference>
<dbReference type="PANTHER" id="PTHR10983">
    <property type="entry name" value="1-ACYLGLYCEROL-3-PHOSPHATE ACYLTRANSFERASE-RELATED"/>
    <property type="match status" value="1"/>
</dbReference>
<dbReference type="Pfam" id="PF01553">
    <property type="entry name" value="Acyltransferase"/>
    <property type="match status" value="1"/>
</dbReference>
<dbReference type="UniPathway" id="UPA00557">
    <property type="reaction ID" value="UER00613"/>
</dbReference>
<feature type="domain" description="Phospholipid/glycerol acyltransferase" evidence="9">
    <location>
        <begin position="102"/>
        <end position="224"/>
    </location>
</feature>
<evidence type="ECO:0000256" key="7">
    <source>
        <dbReference type="ARBA" id="ARBA00023315"/>
    </source>
</evidence>
<feature type="transmembrane region" description="Helical" evidence="8">
    <location>
        <begin position="320"/>
        <end position="339"/>
    </location>
</feature>
<dbReference type="EMBL" id="NMUH01003456">
    <property type="protein sequence ID" value="MQM05666.1"/>
    <property type="molecule type" value="Genomic_DNA"/>
</dbReference>